<keyword evidence="2" id="KW-0472">Membrane</keyword>
<evidence type="ECO:0000313" key="3">
    <source>
        <dbReference type="EMBL" id="CAB9500085.1"/>
    </source>
</evidence>
<feature type="transmembrane region" description="Helical" evidence="2">
    <location>
        <begin position="96"/>
        <end position="118"/>
    </location>
</feature>
<keyword evidence="2" id="KW-0812">Transmembrane</keyword>
<name>A0A9N8DE20_9STRA</name>
<organism evidence="3 4">
    <name type="scientific">Seminavis robusta</name>
    <dbReference type="NCBI Taxonomy" id="568900"/>
    <lineage>
        <taxon>Eukaryota</taxon>
        <taxon>Sar</taxon>
        <taxon>Stramenopiles</taxon>
        <taxon>Ochrophyta</taxon>
        <taxon>Bacillariophyta</taxon>
        <taxon>Bacillariophyceae</taxon>
        <taxon>Bacillariophycidae</taxon>
        <taxon>Naviculales</taxon>
        <taxon>Naviculaceae</taxon>
        <taxon>Seminavis</taxon>
    </lineage>
</organism>
<feature type="transmembrane region" description="Helical" evidence="2">
    <location>
        <begin position="569"/>
        <end position="592"/>
    </location>
</feature>
<accession>A0A9N8DE20</accession>
<feature type="transmembrane region" description="Helical" evidence="2">
    <location>
        <begin position="58"/>
        <end position="76"/>
    </location>
</feature>
<comment type="caution">
    <text evidence="3">The sequence shown here is derived from an EMBL/GenBank/DDBJ whole genome shotgun (WGS) entry which is preliminary data.</text>
</comment>
<evidence type="ECO:0000256" key="1">
    <source>
        <dbReference type="SAM" id="MobiDB-lite"/>
    </source>
</evidence>
<evidence type="ECO:0000313" key="4">
    <source>
        <dbReference type="Proteomes" id="UP001153069"/>
    </source>
</evidence>
<sequence>MTTGQSNGYKRKGKSCDGDDDSEVKTLLPLHAGIDSERPEQGKSREPSALWNNAKLQIGLSLFCLLVLPCFIYGHIPGGFSPLGFYHAMINFWDSFLHVSIYLVASVTFLTACLYLYIANSSGPTTLKKDKKELDSSSLRGKVWHVIGTHNRFAVLVIALFVYLSSVTSIQTLVNPGWIWMPFLLINYQVVWPSELHDALKDICLHKQTGDLSKDPLCLSEKKWKLLSASALSSKNKEDVEAVMAGIEFAQKDTSGLIVNVLARDVADHIEQLQQNVQALSFFFPKLSVVIFENDSTDGSREAFKAWAAAPNKGYEVDLMSCPEAEDCKLKREHRYDGKKDEDFFTAPSIGLMHKFRQRMVDYIIDKPEYNNFSHMMQIDLDIGVSLSPLGVLHSIGKAKDSAAVASSCRQPWAGGLGTLVPPYDFNAFQPLRTKENERLFQIHEKFCGLMPPNDKWAFNCVGPSAVHFLQIIQLDRANDDLYPVASAYNGATLYPLQLIRKNHPKYDSGEYGHRCEHVGFNLSIDKQIYVNPKWDCHMSPTLPGGPKGERAMKSVKRFASLPRVSIPLFLQTFVPLVLCTFSVMTLSFHALRPLFEKPR</sequence>
<keyword evidence="4" id="KW-1185">Reference proteome</keyword>
<proteinExistence type="predicted"/>
<keyword evidence="2" id="KW-1133">Transmembrane helix</keyword>
<dbReference type="EMBL" id="CAICTM010000074">
    <property type="protein sequence ID" value="CAB9500085.1"/>
    <property type="molecule type" value="Genomic_DNA"/>
</dbReference>
<dbReference type="AlphaFoldDB" id="A0A9N8DE20"/>
<dbReference type="Proteomes" id="UP001153069">
    <property type="component" value="Unassembled WGS sequence"/>
</dbReference>
<evidence type="ECO:0000256" key="2">
    <source>
        <dbReference type="SAM" id="Phobius"/>
    </source>
</evidence>
<feature type="region of interest" description="Disordered" evidence="1">
    <location>
        <begin position="1"/>
        <end position="23"/>
    </location>
</feature>
<reference evidence="3" key="1">
    <citation type="submission" date="2020-06" db="EMBL/GenBank/DDBJ databases">
        <authorList>
            <consortium name="Plant Systems Biology data submission"/>
        </authorList>
    </citation>
    <scope>NUCLEOTIDE SEQUENCE</scope>
    <source>
        <strain evidence="3">D6</strain>
    </source>
</reference>
<protein>
    <submittedName>
        <fullName evidence="3">Uncharacterized protein</fullName>
    </submittedName>
</protein>
<gene>
    <name evidence="3" type="ORF">SEMRO_75_G041270.1</name>
</gene>
<dbReference type="OrthoDB" id="197637at2759"/>
<feature type="transmembrane region" description="Helical" evidence="2">
    <location>
        <begin position="139"/>
        <end position="164"/>
    </location>
</feature>